<keyword evidence="2" id="KW-1185">Reference proteome</keyword>
<dbReference type="Proteomes" id="UP000789525">
    <property type="component" value="Unassembled WGS sequence"/>
</dbReference>
<feature type="non-terminal residue" evidence="1">
    <location>
        <position position="1"/>
    </location>
</feature>
<name>A0ACA9P916_9GLOM</name>
<comment type="caution">
    <text evidence="1">The sequence shown here is derived from an EMBL/GenBank/DDBJ whole genome shotgun (WGS) entry which is preliminary data.</text>
</comment>
<evidence type="ECO:0000313" key="1">
    <source>
        <dbReference type="EMBL" id="CAG8698095.1"/>
    </source>
</evidence>
<reference evidence="1" key="1">
    <citation type="submission" date="2021-06" db="EMBL/GenBank/DDBJ databases">
        <authorList>
            <person name="Kallberg Y."/>
            <person name="Tangrot J."/>
            <person name="Rosling A."/>
        </authorList>
    </citation>
    <scope>NUCLEOTIDE SEQUENCE</scope>
    <source>
        <strain evidence="1">CL356</strain>
    </source>
</reference>
<evidence type="ECO:0000313" key="2">
    <source>
        <dbReference type="Proteomes" id="UP000789525"/>
    </source>
</evidence>
<organism evidence="1 2">
    <name type="scientific">Acaulospora colombiana</name>
    <dbReference type="NCBI Taxonomy" id="27376"/>
    <lineage>
        <taxon>Eukaryota</taxon>
        <taxon>Fungi</taxon>
        <taxon>Fungi incertae sedis</taxon>
        <taxon>Mucoromycota</taxon>
        <taxon>Glomeromycotina</taxon>
        <taxon>Glomeromycetes</taxon>
        <taxon>Diversisporales</taxon>
        <taxon>Acaulosporaceae</taxon>
        <taxon>Acaulospora</taxon>
    </lineage>
</organism>
<dbReference type="EMBL" id="CAJVPT010031555">
    <property type="protein sequence ID" value="CAG8698095.1"/>
    <property type="molecule type" value="Genomic_DNA"/>
</dbReference>
<gene>
    <name evidence="1" type="ORF">ACOLOM_LOCUS10111</name>
</gene>
<accession>A0ACA9P916</accession>
<protein>
    <submittedName>
        <fullName evidence="1">11494_t:CDS:1</fullName>
    </submittedName>
</protein>
<proteinExistence type="predicted"/>
<sequence length="440" mass="50015">DMVANVPLLRHRVLKLLKRSTNYTHQYNNLILGAGYQQPNKTQRRFFTARVVEMIEEGLIDKIAVPTTRGAAVCVQLTQTGAEYLEKGDLRQVDFEENDYMLLAPVEEEEYVWTGPEEDNVPNRMVPLQRQIIGLLESSPNGMIIKDISQSLGFFDRRTIEQMLTRLCSRVPPRHIADLHPVTMLHDQNLSDERLDWIHMDNVGNFTDLDESIFWKDQDDIDKHINEYQVNKARKANSSPTKPRKKVYKNVGPDGLPKRGRPRKAESEKAKKPRKYSSTNPPNEPKKPPTKRKSKTQILKEGTLAEEIDELESDDDEDADSTVEELMFRWKLPDAAKLKKPERLPNANGAEVPLPAVTTKEPATAAESEDSQRLSTPLLADDAPSKEQAAQDKGEGESKKRDRPIPEEPSESRPSKRRKVTERSLGPQAGPMNEGNYRLI</sequence>